<dbReference type="OrthoDB" id="6516812at2"/>
<accession>A0A370Q4M1</accession>
<sequence length="279" mass="32045">MRLILTWPDTRAAIGLNDTLTRENAVSFDVVRGVFGPHQPAQDGYAMVFYWKASGPVLVNLCQKHVCLLDGADVEYGAIHPLRIGQKLQCGHFKIGVVVDHTNLTDDVWQRDWLLSQETATDNIPRVEDILPNGGHYLTDLRYFNDVTAAQNNSDDVLKTLEVEYKRFLIWHEQGRGGFSNNIHDQENRFSVGDERFDRDREQSKSKTLTECIIDTPFLIERVWEELDMENSTSEILDEEEKIDILKSLAPDDVAMKEKKSVPELVFRDFYKVGLDSHY</sequence>
<name>A0A370Q4M1_9GAMM</name>
<evidence type="ECO:0008006" key="3">
    <source>
        <dbReference type="Google" id="ProtNLM"/>
    </source>
</evidence>
<dbReference type="InterPro" id="IPR047914">
    <property type="entry name" value="TagK-like_C"/>
</dbReference>
<dbReference type="NCBIfam" id="NF033419">
    <property type="entry name" value="T6SS_TagK_dom"/>
    <property type="match status" value="1"/>
</dbReference>
<proteinExistence type="predicted"/>
<reference evidence="1 2" key="1">
    <citation type="submission" date="2018-07" db="EMBL/GenBank/DDBJ databases">
        <title>Genomic Encyclopedia of Type Strains, Phase IV (KMG-IV): sequencing the most valuable type-strain genomes for metagenomic binning, comparative biology and taxonomic classification.</title>
        <authorList>
            <person name="Goeker M."/>
        </authorList>
    </citation>
    <scope>NUCLEOTIDE SEQUENCE [LARGE SCALE GENOMIC DNA]</scope>
    <source>
        <strain evidence="1 2">DSM 103736</strain>
    </source>
</reference>
<gene>
    <name evidence="1" type="ORF">C8D90_11833</name>
</gene>
<evidence type="ECO:0000313" key="1">
    <source>
        <dbReference type="EMBL" id="RDK83311.1"/>
    </source>
</evidence>
<protein>
    <recommendedName>
        <fullName evidence="3">TagK domain-containing protein</fullName>
    </recommendedName>
</protein>
<keyword evidence="2" id="KW-1185">Reference proteome</keyword>
<dbReference type="RefSeq" id="WP_115460496.1">
    <property type="nucleotide sequence ID" value="NZ_QRAP01000018.1"/>
</dbReference>
<dbReference type="EMBL" id="QRAP01000018">
    <property type="protein sequence ID" value="RDK83311.1"/>
    <property type="molecule type" value="Genomic_DNA"/>
</dbReference>
<dbReference type="Proteomes" id="UP000254848">
    <property type="component" value="Unassembled WGS sequence"/>
</dbReference>
<comment type="caution">
    <text evidence="1">The sequence shown here is derived from an EMBL/GenBank/DDBJ whole genome shotgun (WGS) entry which is preliminary data.</text>
</comment>
<dbReference type="AlphaFoldDB" id="A0A370Q4M1"/>
<evidence type="ECO:0000313" key="2">
    <source>
        <dbReference type="Proteomes" id="UP000254848"/>
    </source>
</evidence>
<organism evidence="1 2">
    <name type="scientific">Enterobacillus tribolii</name>
    <dbReference type="NCBI Taxonomy" id="1487935"/>
    <lineage>
        <taxon>Bacteria</taxon>
        <taxon>Pseudomonadati</taxon>
        <taxon>Pseudomonadota</taxon>
        <taxon>Gammaproteobacteria</taxon>
        <taxon>Enterobacterales</taxon>
        <taxon>Hafniaceae</taxon>
        <taxon>Enterobacillus</taxon>
    </lineage>
</organism>